<gene>
    <name evidence="2" type="ORF">CVT24_013175</name>
</gene>
<dbReference type="Gene3D" id="3.40.50.880">
    <property type="match status" value="1"/>
</dbReference>
<dbReference type="GO" id="GO:0005829">
    <property type="term" value="C:cytosol"/>
    <property type="evidence" value="ECO:0007669"/>
    <property type="project" value="TreeGrafter"/>
</dbReference>
<reference evidence="2 3" key="1">
    <citation type="journal article" date="2018" name="Evol. Lett.">
        <title>Horizontal gene cluster transfer increased hallucinogenic mushroom diversity.</title>
        <authorList>
            <person name="Reynolds H.T."/>
            <person name="Vijayakumar V."/>
            <person name="Gluck-Thaler E."/>
            <person name="Korotkin H.B."/>
            <person name="Matheny P.B."/>
            <person name="Slot J.C."/>
        </authorList>
    </citation>
    <scope>NUCLEOTIDE SEQUENCE [LARGE SCALE GENOMIC DNA]</scope>
    <source>
        <strain evidence="2 3">2629</strain>
    </source>
</reference>
<dbReference type="AlphaFoldDB" id="A0A409VVY2"/>
<dbReference type="STRING" id="181874.A0A409VVY2"/>
<evidence type="ECO:0000313" key="3">
    <source>
        <dbReference type="Proteomes" id="UP000284842"/>
    </source>
</evidence>
<dbReference type="Proteomes" id="UP000284842">
    <property type="component" value="Unassembled WGS sequence"/>
</dbReference>
<accession>A0A409VVY2</accession>
<organism evidence="2 3">
    <name type="scientific">Panaeolus cyanescens</name>
    <dbReference type="NCBI Taxonomy" id="181874"/>
    <lineage>
        <taxon>Eukaryota</taxon>
        <taxon>Fungi</taxon>
        <taxon>Dikarya</taxon>
        <taxon>Basidiomycota</taxon>
        <taxon>Agaricomycotina</taxon>
        <taxon>Agaricomycetes</taxon>
        <taxon>Agaricomycetidae</taxon>
        <taxon>Agaricales</taxon>
        <taxon>Agaricineae</taxon>
        <taxon>Galeropsidaceae</taxon>
        <taxon>Panaeolus</taxon>
    </lineage>
</organism>
<dbReference type="PANTHER" id="PTHR42695">
    <property type="entry name" value="GLUTAMINE AMIDOTRANSFERASE YLR126C-RELATED"/>
    <property type="match status" value="1"/>
</dbReference>
<feature type="domain" description="Glutamine amidotransferase" evidence="1">
    <location>
        <begin position="107"/>
        <end position="264"/>
    </location>
</feature>
<dbReference type="PROSITE" id="PS51273">
    <property type="entry name" value="GATASE_TYPE_1"/>
    <property type="match status" value="1"/>
</dbReference>
<dbReference type="Pfam" id="PF00117">
    <property type="entry name" value="GATase"/>
    <property type="match status" value="1"/>
</dbReference>
<name>A0A409VVY2_9AGAR</name>
<dbReference type="InterPro" id="IPR017926">
    <property type="entry name" value="GATASE"/>
</dbReference>
<keyword evidence="3" id="KW-1185">Reference proteome</keyword>
<dbReference type="PANTHER" id="PTHR42695:SF5">
    <property type="entry name" value="GLUTAMINE AMIDOTRANSFERASE YLR126C-RELATED"/>
    <property type="match status" value="1"/>
</dbReference>
<dbReference type="OrthoDB" id="92161at2759"/>
<dbReference type="InterPro" id="IPR029062">
    <property type="entry name" value="Class_I_gatase-like"/>
</dbReference>
<dbReference type="InParanoid" id="A0A409VVY2"/>
<evidence type="ECO:0000259" key="1">
    <source>
        <dbReference type="Pfam" id="PF00117"/>
    </source>
</evidence>
<dbReference type="InterPro" id="IPR044992">
    <property type="entry name" value="ChyE-like"/>
</dbReference>
<proteinExistence type="predicted"/>
<dbReference type="EMBL" id="NHTK01005954">
    <property type="protein sequence ID" value="PPQ70425.1"/>
    <property type="molecule type" value="Genomic_DNA"/>
</dbReference>
<comment type="caution">
    <text evidence="2">The sequence shown here is derived from an EMBL/GenBank/DDBJ whole genome shotgun (WGS) entry which is preliminary data.</text>
</comment>
<dbReference type="SUPFAM" id="SSF52317">
    <property type="entry name" value="Class I glutamine amidotransferase-like"/>
    <property type="match status" value="1"/>
</dbReference>
<dbReference type="GO" id="GO:0005634">
    <property type="term" value="C:nucleus"/>
    <property type="evidence" value="ECO:0007669"/>
    <property type="project" value="TreeGrafter"/>
</dbReference>
<dbReference type="CDD" id="cd01741">
    <property type="entry name" value="GATase1_1"/>
    <property type="match status" value="1"/>
</dbReference>
<dbReference type="FunCoup" id="A0A409VVY2">
    <property type="interactions" value="214"/>
</dbReference>
<protein>
    <recommendedName>
        <fullName evidence="1">Glutamine amidotransferase domain-containing protein</fullName>
    </recommendedName>
</protein>
<evidence type="ECO:0000313" key="2">
    <source>
        <dbReference type="EMBL" id="PPQ70425.1"/>
    </source>
</evidence>
<sequence length="317" mass="35337">MSFNFLQPIRALVASLSFSSLPPNATPQAVEPERNLKMVVRIGILSCYHTSGIVKEKFGEFEDVYKSFLRQTAPDGIREVVDETKGDGDYVFEAFDATASDSLPHERLDEFDCFMITGSPASANDEMEWVIRLAEFIAQVAESRPQIRFLGICFGHQIIARAMGGKVEYNGGTWEAGPTDMKLTEVGKRVFGEDTDREWTLQQLHRDHVVQTPPNFEVLGSSPITPIQGMVRFRRGRERSGIRSEAEDEIQFLTTQGHPEFSEDLTMTVVDAFVVDGMMDAETAAAAKARRGHHVDSDGVGKAMWNVILQASRSRKS</sequence>